<protein>
    <submittedName>
        <fullName evidence="2">Pseudouridine synthase, RluA family</fullName>
    </submittedName>
</protein>
<dbReference type="Gene3D" id="3.10.290.10">
    <property type="entry name" value="RNA-binding S4 domain"/>
    <property type="match status" value="1"/>
</dbReference>
<dbReference type="PROSITE" id="PS50889">
    <property type="entry name" value="S4"/>
    <property type="match status" value="1"/>
</dbReference>
<gene>
    <name evidence="2" type="ORF">LEA_05059</name>
</gene>
<dbReference type="GO" id="GO:0003723">
    <property type="term" value="F:RNA binding"/>
    <property type="evidence" value="ECO:0007669"/>
    <property type="project" value="InterPro"/>
</dbReference>
<dbReference type="GO" id="GO:0001522">
    <property type="term" value="P:pseudouridine synthesis"/>
    <property type="evidence" value="ECO:0007669"/>
    <property type="project" value="InterPro"/>
</dbReference>
<dbReference type="EMBL" id="AJWY01003312">
    <property type="protein sequence ID" value="EKC75715.1"/>
    <property type="molecule type" value="Genomic_DNA"/>
</dbReference>
<evidence type="ECO:0000313" key="2">
    <source>
        <dbReference type="EMBL" id="EKC75715.1"/>
    </source>
</evidence>
<reference evidence="2" key="1">
    <citation type="journal article" date="2013" name="Environ. Microbiol.">
        <title>Microbiota from the distal guts of lean and obese adolescents exhibit partial functional redundancy besides clear differences in community structure.</title>
        <authorList>
            <person name="Ferrer M."/>
            <person name="Ruiz A."/>
            <person name="Lanza F."/>
            <person name="Haange S.B."/>
            <person name="Oberbach A."/>
            <person name="Till H."/>
            <person name="Bargiela R."/>
            <person name="Campoy C."/>
            <person name="Segura M.T."/>
            <person name="Richter M."/>
            <person name="von Bergen M."/>
            <person name="Seifert J."/>
            <person name="Suarez A."/>
        </authorList>
    </citation>
    <scope>NUCLEOTIDE SEQUENCE</scope>
</reference>
<feature type="domain" description="RNA-binding S4" evidence="1">
    <location>
        <begin position="13"/>
        <end position="79"/>
    </location>
</feature>
<name>K1UBY7_9ZZZZ</name>
<organism evidence="2">
    <name type="scientific">human gut metagenome</name>
    <dbReference type="NCBI Taxonomy" id="408170"/>
    <lineage>
        <taxon>unclassified sequences</taxon>
        <taxon>metagenomes</taxon>
        <taxon>organismal metagenomes</taxon>
    </lineage>
</organism>
<dbReference type="SMART" id="SM00363">
    <property type="entry name" value="S4"/>
    <property type="match status" value="1"/>
</dbReference>
<dbReference type="InterPro" id="IPR036986">
    <property type="entry name" value="S4_RNA-bd_sf"/>
</dbReference>
<dbReference type="InterPro" id="IPR020103">
    <property type="entry name" value="PsdUridine_synth_cat_dom_sf"/>
</dbReference>
<comment type="caution">
    <text evidence="2">The sequence shown here is derived from an EMBL/GenBank/DDBJ whole genome shotgun (WGS) entry which is preliminary data.</text>
</comment>
<dbReference type="InterPro" id="IPR002942">
    <property type="entry name" value="S4_RNA-bd"/>
</dbReference>
<dbReference type="Gene3D" id="3.30.2350.10">
    <property type="entry name" value="Pseudouridine synthase"/>
    <property type="match status" value="1"/>
</dbReference>
<dbReference type="Pfam" id="PF01479">
    <property type="entry name" value="S4"/>
    <property type="match status" value="1"/>
</dbReference>
<dbReference type="GO" id="GO:0009982">
    <property type="term" value="F:pseudouridine synthase activity"/>
    <property type="evidence" value="ECO:0007669"/>
    <property type="project" value="InterPro"/>
</dbReference>
<proteinExistence type="predicted"/>
<evidence type="ECO:0000259" key="1">
    <source>
        <dbReference type="SMART" id="SM00363"/>
    </source>
</evidence>
<dbReference type="CDD" id="cd00165">
    <property type="entry name" value="S4"/>
    <property type="match status" value="1"/>
</dbReference>
<sequence>MKSFEIEKNDESQRLDKFIHKAAPLLPQSLLYKYIRTKRIKVNGKRAEISTRLRLGDKVDMYINDEFFEKRESTYDFLKASKHLDIIYEDENIMLLDKKVGVLCHPDNEEYVDTLIGRIKRYLYEKGEYSPDRENSFVPSLVNRIDRNTG</sequence>
<dbReference type="SUPFAM" id="SSF55120">
    <property type="entry name" value="Pseudouridine synthase"/>
    <property type="match status" value="1"/>
</dbReference>
<dbReference type="AlphaFoldDB" id="K1UBY7"/>
<dbReference type="SUPFAM" id="SSF55174">
    <property type="entry name" value="Alpha-L RNA-binding motif"/>
    <property type="match status" value="1"/>
</dbReference>
<feature type="non-terminal residue" evidence="2">
    <location>
        <position position="150"/>
    </location>
</feature>
<accession>K1UBY7</accession>